<keyword evidence="3 6" id="KW-0732">Signal</keyword>
<comment type="subcellular location">
    <subcellularLocation>
        <location evidence="1">Cell outer membrane</location>
    </subcellularLocation>
</comment>
<dbReference type="Proteomes" id="UP000471447">
    <property type="component" value="Unassembled WGS sequence"/>
</dbReference>
<evidence type="ECO:0000256" key="1">
    <source>
        <dbReference type="ARBA" id="ARBA00004442"/>
    </source>
</evidence>
<evidence type="ECO:0000256" key="6">
    <source>
        <dbReference type="SAM" id="SignalP"/>
    </source>
</evidence>
<keyword evidence="11" id="KW-1185">Reference proteome</keyword>
<dbReference type="EMBL" id="WDCG01000008">
    <property type="protein sequence ID" value="KAB6424280.1"/>
    <property type="molecule type" value="Genomic_DNA"/>
</dbReference>
<dbReference type="InterPro" id="IPR011990">
    <property type="entry name" value="TPR-like_helical_dom_sf"/>
</dbReference>
<reference evidence="11 12" key="1">
    <citation type="journal article" date="2019" name="Nat. Med.">
        <title>A library of human gut bacterial isolates paired with longitudinal multiomics data enables mechanistic microbiome research.</title>
        <authorList>
            <person name="Poyet M."/>
            <person name="Groussin M."/>
            <person name="Gibbons S.M."/>
            <person name="Avila-Pacheco J."/>
            <person name="Jiang X."/>
            <person name="Kearney S.M."/>
            <person name="Perrotta A.R."/>
            <person name="Berdy B."/>
            <person name="Zhao S."/>
            <person name="Lieberman T.D."/>
            <person name="Swanson P.K."/>
            <person name="Smith M."/>
            <person name="Roesemann S."/>
            <person name="Alexander J.E."/>
            <person name="Rich S.A."/>
            <person name="Livny J."/>
            <person name="Vlamakis H."/>
            <person name="Clish C."/>
            <person name="Bullock K."/>
            <person name="Deik A."/>
            <person name="Scott J."/>
            <person name="Pierce K.A."/>
            <person name="Xavier R.J."/>
            <person name="Alm E.J."/>
        </authorList>
    </citation>
    <scope>NUCLEOTIDE SEQUENCE [LARGE SCALE GENOMIC DNA]</scope>
    <source>
        <strain evidence="10 12">BIOML-A7</strain>
        <strain evidence="9 11">BIOML-A74</strain>
    </source>
</reference>
<comment type="similarity">
    <text evidence="2">Belongs to the SusD family.</text>
</comment>
<feature type="chain" id="PRO_5044602099" evidence="6">
    <location>
        <begin position="19"/>
        <end position="554"/>
    </location>
</feature>
<dbReference type="Gene3D" id="1.25.40.390">
    <property type="match status" value="1"/>
</dbReference>
<feature type="domain" description="SusD-like N-terminal" evidence="8">
    <location>
        <begin position="21"/>
        <end position="217"/>
    </location>
</feature>
<feature type="domain" description="RagB/SusD" evidence="7">
    <location>
        <begin position="264"/>
        <end position="554"/>
    </location>
</feature>
<evidence type="ECO:0000259" key="8">
    <source>
        <dbReference type="Pfam" id="PF14322"/>
    </source>
</evidence>
<dbReference type="CDD" id="cd08977">
    <property type="entry name" value="SusD"/>
    <property type="match status" value="1"/>
</dbReference>
<dbReference type="SUPFAM" id="SSF48452">
    <property type="entry name" value="TPR-like"/>
    <property type="match status" value="1"/>
</dbReference>
<dbReference type="InterPro" id="IPR012944">
    <property type="entry name" value="SusD_RagB_dom"/>
</dbReference>
<comment type="caution">
    <text evidence="9">The sequence shown here is derived from an EMBL/GenBank/DDBJ whole genome shotgun (WGS) entry which is preliminary data.</text>
</comment>
<gene>
    <name evidence="9" type="ORF">GA574_10785</name>
    <name evidence="10" type="ORF">GAZ26_09840</name>
</gene>
<proteinExistence type="inferred from homology"/>
<dbReference type="GO" id="GO:0009279">
    <property type="term" value="C:cell outer membrane"/>
    <property type="evidence" value="ECO:0007669"/>
    <property type="project" value="UniProtKB-SubCell"/>
</dbReference>
<dbReference type="Pfam" id="PF14322">
    <property type="entry name" value="SusD-like_3"/>
    <property type="match status" value="1"/>
</dbReference>
<evidence type="ECO:0000313" key="10">
    <source>
        <dbReference type="EMBL" id="KAB6424280.1"/>
    </source>
</evidence>
<dbReference type="Pfam" id="PF07980">
    <property type="entry name" value="SusD_RagB"/>
    <property type="match status" value="1"/>
</dbReference>
<keyword evidence="5" id="KW-0998">Cell outer membrane</keyword>
<evidence type="ECO:0000259" key="7">
    <source>
        <dbReference type="Pfam" id="PF07980"/>
    </source>
</evidence>
<dbReference type="Proteomes" id="UP000435059">
    <property type="component" value="Unassembled WGS sequence"/>
</dbReference>
<feature type="signal peptide" evidence="6">
    <location>
        <begin position="1"/>
        <end position="18"/>
    </location>
</feature>
<evidence type="ECO:0000256" key="4">
    <source>
        <dbReference type="ARBA" id="ARBA00023136"/>
    </source>
</evidence>
<evidence type="ECO:0000256" key="2">
    <source>
        <dbReference type="ARBA" id="ARBA00006275"/>
    </source>
</evidence>
<protein>
    <submittedName>
        <fullName evidence="9">RagB/SusD family nutrient uptake outer membrane protein</fullName>
    </submittedName>
</protein>
<dbReference type="RefSeq" id="WP_134985106.1">
    <property type="nucleotide sequence ID" value="NZ_CP103094.1"/>
</dbReference>
<organism evidence="9 11">
    <name type="scientific">Bacteroides xylanisolvens</name>
    <dbReference type="NCBI Taxonomy" id="371601"/>
    <lineage>
        <taxon>Bacteria</taxon>
        <taxon>Pseudomonadati</taxon>
        <taxon>Bacteroidota</taxon>
        <taxon>Bacteroidia</taxon>
        <taxon>Bacteroidales</taxon>
        <taxon>Bacteroidaceae</taxon>
        <taxon>Bacteroides</taxon>
    </lineage>
</organism>
<dbReference type="AlphaFoldDB" id="A0A412K2K5"/>
<dbReference type="EMBL" id="WDES01000015">
    <property type="protein sequence ID" value="KAB6088213.1"/>
    <property type="molecule type" value="Genomic_DNA"/>
</dbReference>
<dbReference type="PROSITE" id="PS51257">
    <property type="entry name" value="PROKAR_LIPOPROTEIN"/>
    <property type="match status" value="1"/>
</dbReference>
<accession>A0A412K2K5</accession>
<dbReference type="InterPro" id="IPR033985">
    <property type="entry name" value="SusD-like_N"/>
</dbReference>
<name>A0A412K2K5_9BACE</name>
<evidence type="ECO:0000313" key="9">
    <source>
        <dbReference type="EMBL" id="KAB6088213.1"/>
    </source>
</evidence>
<sequence length="554" mass="61903">MKTLKYILLSCVVLGAVACDDFLVETPDTSVEKSGVYNSLSSAKAALAGCYGNMAGYNGYAFNYFHVLSVTSGMGVSIKANDVNLTTMNILPSDVNMTNAYNGMYETVRIANDIIDGMKSSTISVESEKNRITGEAHFIRGLTYFNLVRLFGKVSLVTQPVLDYNEAQAPRADVSAVYTLIIDDLKAAYGMLPLPADKVEGHPHRYAAQALLAKVYLTLAGNTEGSEYWQKAYDAAKDVYDHGEYKLVRPYAKLFGSANKNNAESIFEIQFASAVNSGRLTETTFPVGHELMSNIATEGKSWGKTRPSQRAFDQFDEGDPRREASFVYGRYTNIFIADAKKKNILLYPTTKKAGTSGTGDNKLVYKQGDSEYPAWKKYYDPMMTASASNANFVYYRYADLLMVLAEAANEIGSSDAAGYLNEVLDRARDADGNGVIDPATEVYPLAVSPEEEADKALFRERIFRERLKELTGECDEWYTIRRRGTEYLRKIMEEHNTQVEAWYAAQKLDPANVKFVYTYKITDETVKKNLLMPFPADEIIRNENISQEEQNYGY</sequence>
<keyword evidence="4" id="KW-0472">Membrane</keyword>
<evidence type="ECO:0000313" key="11">
    <source>
        <dbReference type="Proteomes" id="UP000435059"/>
    </source>
</evidence>
<evidence type="ECO:0000256" key="3">
    <source>
        <dbReference type="ARBA" id="ARBA00022729"/>
    </source>
</evidence>
<evidence type="ECO:0000313" key="12">
    <source>
        <dbReference type="Proteomes" id="UP000471447"/>
    </source>
</evidence>
<evidence type="ECO:0000256" key="5">
    <source>
        <dbReference type="ARBA" id="ARBA00023237"/>
    </source>
</evidence>